<name>A0ABT5HYY9_9CAUL</name>
<evidence type="ECO:0000313" key="6">
    <source>
        <dbReference type="Proteomes" id="UP001214854"/>
    </source>
</evidence>
<dbReference type="Proteomes" id="UP001214854">
    <property type="component" value="Unassembled WGS sequence"/>
</dbReference>
<dbReference type="RefSeq" id="WP_272749781.1">
    <property type="nucleotide sequence ID" value="NZ_JAQQKX010000028.1"/>
</dbReference>
<sequence length="503" mass="54622">IMTYTVSPSSTRRQWLGGAAAVMGGVMGAGLAATSQAASHSSVYPQAAAERIVRRIRLPEIPRRDYLVTVFGGRGDGQADNTQAIEAAIVAAAKAGGGRVVLPKGVCLTGPIRLRSKVELHVPKGTRLKFIPEPARYLPVVPTRWEGVELMGYQPLIYAYGEHDIAVTGGGILDGGADDQNWWFWKGPWGGRFDDVPLAQRQAADRTKLFDMAERGVPVAERVFGEGSRLRPPFFQPYLCKNVLMEGVTVVSSPFWLLHPVLCESVTFRGVTCDSHGPNNDGCDPESCTDVLIDNCTFNTGDDCIAIKAGRNADGRRVAKPCENLVIRNCQMKDGHVGVAIGSEMTGGVRNVYVQDCTMDSPHLSQALGIKTNSYRGGVVEDIHMTRIKVGQVDKTFLQIWLYYEEGAGGAFIPSVRRISLSDSTVVATRRMMVIRGWPESPVTGLKLSNVRVGEEKQSSVVIDAKDVTLDRVTIAGKEWTAADIAKLPGLDSVTCDKWAMCR</sequence>
<comment type="caution">
    <text evidence="5">The sequence shown here is derived from an EMBL/GenBank/DDBJ whole genome shotgun (WGS) entry which is preliminary data.</text>
</comment>
<dbReference type="PANTHER" id="PTHR31339:SF9">
    <property type="entry name" value="PLASMIN AND FIBRONECTIN-BINDING PROTEIN A"/>
    <property type="match status" value="1"/>
</dbReference>
<dbReference type="Gene3D" id="2.160.20.10">
    <property type="entry name" value="Single-stranded right-handed beta-helix, Pectin lyase-like"/>
    <property type="match status" value="1"/>
</dbReference>
<dbReference type="GO" id="GO:0016787">
    <property type="term" value="F:hydrolase activity"/>
    <property type="evidence" value="ECO:0007669"/>
    <property type="project" value="UniProtKB-KW"/>
</dbReference>
<dbReference type="PROSITE" id="PS51318">
    <property type="entry name" value="TAT"/>
    <property type="match status" value="1"/>
</dbReference>
<dbReference type="EMBL" id="JAQQKX010000028">
    <property type="protein sequence ID" value="MDC7685279.1"/>
    <property type="molecule type" value="Genomic_DNA"/>
</dbReference>
<dbReference type="SMART" id="SM00710">
    <property type="entry name" value="PbH1"/>
    <property type="match status" value="3"/>
</dbReference>
<dbReference type="SUPFAM" id="SSF51126">
    <property type="entry name" value="Pectin lyase-like"/>
    <property type="match status" value="1"/>
</dbReference>
<dbReference type="InterPro" id="IPR006626">
    <property type="entry name" value="PbH1"/>
</dbReference>
<evidence type="ECO:0000256" key="4">
    <source>
        <dbReference type="RuleBase" id="RU361169"/>
    </source>
</evidence>
<evidence type="ECO:0000256" key="3">
    <source>
        <dbReference type="ARBA" id="ARBA00023295"/>
    </source>
</evidence>
<keyword evidence="6" id="KW-1185">Reference proteome</keyword>
<proteinExistence type="inferred from homology"/>
<protein>
    <submittedName>
        <fullName evidence="5">Glycoside hydrolase family 28 protein</fullName>
    </submittedName>
</protein>
<organism evidence="5 6">
    <name type="scientific">Asticcacaulis aquaticus</name>
    <dbReference type="NCBI Taxonomy" id="2984212"/>
    <lineage>
        <taxon>Bacteria</taxon>
        <taxon>Pseudomonadati</taxon>
        <taxon>Pseudomonadota</taxon>
        <taxon>Alphaproteobacteria</taxon>
        <taxon>Caulobacterales</taxon>
        <taxon>Caulobacteraceae</taxon>
        <taxon>Asticcacaulis</taxon>
    </lineage>
</organism>
<feature type="non-terminal residue" evidence="5">
    <location>
        <position position="1"/>
    </location>
</feature>
<dbReference type="InterPro" id="IPR000743">
    <property type="entry name" value="Glyco_hydro_28"/>
</dbReference>
<comment type="similarity">
    <text evidence="1 4">Belongs to the glycosyl hydrolase 28 family.</text>
</comment>
<dbReference type="InterPro" id="IPR006311">
    <property type="entry name" value="TAT_signal"/>
</dbReference>
<dbReference type="InterPro" id="IPR012334">
    <property type="entry name" value="Pectin_lyas_fold"/>
</dbReference>
<gene>
    <name evidence="5" type="ORF">PQU92_18500</name>
</gene>
<dbReference type="InterPro" id="IPR011050">
    <property type="entry name" value="Pectin_lyase_fold/virulence"/>
</dbReference>
<evidence type="ECO:0000256" key="2">
    <source>
        <dbReference type="ARBA" id="ARBA00022801"/>
    </source>
</evidence>
<reference evidence="5 6" key="1">
    <citation type="submission" date="2023-01" db="EMBL/GenBank/DDBJ databases">
        <title>Novel species of the genus Asticcacaulis isolated from rivers.</title>
        <authorList>
            <person name="Lu H."/>
        </authorList>
    </citation>
    <scope>NUCLEOTIDE SEQUENCE [LARGE SCALE GENOMIC DNA]</scope>
    <source>
        <strain evidence="5 6">BYS171W</strain>
    </source>
</reference>
<evidence type="ECO:0000256" key="1">
    <source>
        <dbReference type="ARBA" id="ARBA00008834"/>
    </source>
</evidence>
<keyword evidence="3 4" id="KW-0326">Glycosidase</keyword>
<evidence type="ECO:0000313" key="5">
    <source>
        <dbReference type="EMBL" id="MDC7685279.1"/>
    </source>
</evidence>
<dbReference type="PANTHER" id="PTHR31339">
    <property type="entry name" value="PECTIN LYASE-RELATED"/>
    <property type="match status" value="1"/>
</dbReference>
<dbReference type="InterPro" id="IPR051801">
    <property type="entry name" value="GH28_Enzymes"/>
</dbReference>
<accession>A0ABT5HYY9</accession>
<dbReference type="Pfam" id="PF00295">
    <property type="entry name" value="Glyco_hydro_28"/>
    <property type="match status" value="1"/>
</dbReference>
<keyword evidence="2 4" id="KW-0378">Hydrolase</keyword>